<evidence type="ECO:0000313" key="2">
    <source>
        <dbReference type="Proteomes" id="UP000825591"/>
    </source>
</evidence>
<dbReference type="EMBL" id="CP081966">
    <property type="protein sequence ID" value="QZP28738.1"/>
    <property type="molecule type" value="Genomic_DNA"/>
</dbReference>
<name>A0ABX9B800_9PSED</name>
<organism evidence="1 2">
    <name type="scientific">Pseudomonas mosselii</name>
    <dbReference type="NCBI Taxonomy" id="78327"/>
    <lineage>
        <taxon>Bacteria</taxon>
        <taxon>Pseudomonadati</taxon>
        <taxon>Pseudomonadota</taxon>
        <taxon>Gammaproteobacteria</taxon>
        <taxon>Pseudomonadales</taxon>
        <taxon>Pseudomonadaceae</taxon>
        <taxon>Pseudomonas</taxon>
    </lineage>
</organism>
<protein>
    <submittedName>
        <fullName evidence="1">Uncharacterized protein</fullName>
    </submittedName>
</protein>
<accession>A0ABX9B800</accession>
<proteinExistence type="predicted"/>
<reference evidence="1 2" key="1">
    <citation type="submission" date="2021-08" db="EMBL/GenBank/DDBJ databases">
        <title>Bactericidal Effect of Pseudomonas oryziphila sp. nov., a novel Pseudomonas Species Against Xanthomonas oryzae Reduces Disease Severity of Bacterial Leaf Streak of Rice.</title>
        <authorList>
            <person name="Yang R."/>
            <person name="Li S."/>
            <person name="Li Y."/>
            <person name="Yan Y."/>
            <person name="Fang Y."/>
            <person name="Zou L."/>
            <person name="Chen G."/>
        </authorList>
    </citation>
    <scope>NUCLEOTIDE SEQUENCE [LARGE SCALE GENOMIC DNA]</scope>
    <source>
        <strain evidence="1 2">DSM 17497</strain>
    </source>
</reference>
<evidence type="ECO:0000313" key="1">
    <source>
        <dbReference type="EMBL" id="QZP28738.1"/>
    </source>
</evidence>
<keyword evidence="2" id="KW-1185">Reference proteome</keyword>
<dbReference type="RefSeq" id="WP_028692340.1">
    <property type="nucleotide sequence ID" value="NZ_CP081966.1"/>
</dbReference>
<gene>
    <name evidence="1" type="ORF">K5H97_10490</name>
</gene>
<dbReference type="Proteomes" id="UP000825591">
    <property type="component" value="Chromosome"/>
</dbReference>
<sequence length="267" mass="30347">MSNREAVVSSKSKGIFKAANWKKEGDGLLVAAKALRQQCLLNKEEVIKIIADQSPRSSEVFIKDSALARSSMLLLGYAVEMFLKGGVVKLYSHCPEDLVERVVRKLGHDYECMAERLDINLEPDQLKQLKDLSRSVVNDARYPITPSLGTDFFEQTNQVTRFNNRQPNFESLVGLVEQIRDFARKIDSDSSNPAWFQHRWTDWGYVVARSGGNLPPTIVFRHEDQLVGSDLRSAIEAVVTLSADFDCFQIYEDRGNGRSRRCERWSL</sequence>